<dbReference type="RefSeq" id="WP_289445190.1">
    <property type="nucleotide sequence ID" value="NZ_JAUCGR010000001.1"/>
</dbReference>
<evidence type="ECO:0000256" key="2">
    <source>
        <dbReference type="ARBA" id="ARBA00023015"/>
    </source>
</evidence>
<dbReference type="InterPro" id="IPR005119">
    <property type="entry name" value="LysR_subst-bd"/>
</dbReference>
<evidence type="ECO:0000313" key="8">
    <source>
        <dbReference type="Proteomes" id="UP001321453"/>
    </source>
</evidence>
<evidence type="ECO:0000313" key="7">
    <source>
        <dbReference type="EMBL" id="MDM7830322.1"/>
    </source>
</evidence>
<dbReference type="PANTHER" id="PTHR30346:SF0">
    <property type="entry name" value="HCA OPERON TRANSCRIPTIONAL ACTIVATOR HCAR"/>
    <property type="match status" value="1"/>
</dbReference>
<protein>
    <submittedName>
        <fullName evidence="7">LysR family transcriptional regulator substrate-binding protein</fullName>
    </submittedName>
</protein>
<comment type="similarity">
    <text evidence="1">Belongs to the LysR transcriptional regulatory family.</text>
</comment>
<feature type="region of interest" description="Disordered" evidence="5">
    <location>
        <begin position="190"/>
        <end position="245"/>
    </location>
</feature>
<dbReference type="Pfam" id="PF03466">
    <property type="entry name" value="LysR_substrate"/>
    <property type="match status" value="1"/>
</dbReference>
<keyword evidence="2" id="KW-0805">Transcription regulation</keyword>
<comment type="caution">
    <text evidence="7">The sequence shown here is derived from an EMBL/GenBank/DDBJ whole genome shotgun (WGS) entry which is preliminary data.</text>
</comment>
<keyword evidence="8" id="KW-1185">Reference proteome</keyword>
<dbReference type="Gene3D" id="3.40.190.10">
    <property type="entry name" value="Periplasmic binding protein-like II"/>
    <property type="match status" value="2"/>
</dbReference>
<feature type="compositionally biased region" description="Low complexity" evidence="5">
    <location>
        <begin position="215"/>
        <end position="226"/>
    </location>
</feature>
<dbReference type="SUPFAM" id="SSF53850">
    <property type="entry name" value="Periplasmic binding protein-like II"/>
    <property type="match status" value="1"/>
</dbReference>
<dbReference type="EMBL" id="JAUCGR010000001">
    <property type="protein sequence ID" value="MDM7830322.1"/>
    <property type="molecule type" value="Genomic_DNA"/>
</dbReference>
<evidence type="ECO:0000259" key="6">
    <source>
        <dbReference type="Pfam" id="PF03466"/>
    </source>
</evidence>
<evidence type="ECO:0000256" key="1">
    <source>
        <dbReference type="ARBA" id="ARBA00009437"/>
    </source>
</evidence>
<reference evidence="7 8" key="1">
    <citation type="submission" date="2023-06" db="EMBL/GenBank/DDBJ databases">
        <title>Cellulomonas sp. MW9 Whole genome sequence.</title>
        <authorList>
            <person name="Park S."/>
        </authorList>
    </citation>
    <scope>NUCLEOTIDE SEQUENCE [LARGE SCALE GENOMIC DNA]</scope>
    <source>
        <strain evidence="7 8">MW9</strain>
    </source>
</reference>
<gene>
    <name evidence="7" type="ORF">QRT05_03175</name>
</gene>
<evidence type="ECO:0000256" key="3">
    <source>
        <dbReference type="ARBA" id="ARBA00023125"/>
    </source>
</evidence>
<accession>A0ABT7S3W8</accession>
<keyword evidence="3" id="KW-0238">DNA-binding</keyword>
<organism evidence="7 8">
    <name type="scientific">Cellulomonas edaphi</name>
    <dbReference type="NCBI Taxonomy" id="3053468"/>
    <lineage>
        <taxon>Bacteria</taxon>
        <taxon>Bacillati</taxon>
        <taxon>Actinomycetota</taxon>
        <taxon>Actinomycetes</taxon>
        <taxon>Micrococcales</taxon>
        <taxon>Cellulomonadaceae</taxon>
        <taxon>Cellulomonas</taxon>
    </lineage>
</organism>
<proteinExistence type="inferred from homology"/>
<sequence>MTFRILLVPGVNPDRWLRVWAERLSDVPATLVHAEPADAVARLRAGDADVALVRLPVDREGLAAIPLYEETTVVVVPKDHVVTVVDEVPVADLADETLVVPGDDLLAWAQAPGTRFAGGEVPTTADAIDLVAAGVGIVLLPQSVARLHQRRGLVAIPVPEAPTTSVALVWPEDRYDDLVEEFIGIVRGRKANSSRGRGAPAPAPKQEKTTKKPRPAAAAKKPAPGASGRTPMRQSTTKHRPRKGR</sequence>
<evidence type="ECO:0000256" key="4">
    <source>
        <dbReference type="ARBA" id="ARBA00023163"/>
    </source>
</evidence>
<dbReference type="CDD" id="cd05466">
    <property type="entry name" value="PBP2_LTTR_substrate"/>
    <property type="match status" value="1"/>
</dbReference>
<name>A0ABT7S3W8_9CELL</name>
<feature type="compositionally biased region" description="Basic residues" evidence="5">
    <location>
        <begin position="236"/>
        <end position="245"/>
    </location>
</feature>
<feature type="domain" description="LysR substrate-binding" evidence="6">
    <location>
        <begin position="15"/>
        <end position="188"/>
    </location>
</feature>
<dbReference type="Proteomes" id="UP001321453">
    <property type="component" value="Unassembled WGS sequence"/>
</dbReference>
<dbReference type="PANTHER" id="PTHR30346">
    <property type="entry name" value="TRANSCRIPTIONAL DUAL REGULATOR HCAR-RELATED"/>
    <property type="match status" value="1"/>
</dbReference>
<keyword evidence="4" id="KW-0804">Transcription</keyword>
<evidence type="ECO:0000256" key="5">
    <source>
        <dbReference type="SAM" id="MobiDB-lite"/>
    </source>
</evidence>